<evidence type="ECO:0000256" key="1">
    <source>
        <dbReference type="SAM" id="MobiDB-lite"/>
    </source>
</evidence>
<organism evidence="2 3">
    <name type="scientific">Sorghum bicolor</name>
    <name type="common">Sorghum</name>
    <name type="synonym">Sorghum vulgare</name>
    <dbReference type="NCBI Taxonomy" id="4558"/>
    <lineage>
        <taxon>Eukaryota</taxon>
        <taxon>Viridiplantae</taxon>
        <taxon>Streptophyta</taxon>
        <taxon>Embryophyta</taxon>
        <taxon>Tracheophyta</taxon>
        <taxon>Spermatophyta</taxon>
        <taxon>Magnoliopsida</taxon>
        <taxon>Liliopsida</taxon>
        <taxon>Poales</taxon>
        <taxon>Poaceae</taxon>
        <taxon>PACMAD clade</taxon>
        <taxon>Panicoideae</taxon>
        <taxon>Andropogonodae</taxon>
        <taxon>Andropogoneae</taxon>
        <taxon>Sorghinae</taxon>
        <taxon>Sorghum</taxon>
    </lineage>
</organism>
<reference evidence="2" key="2">
    <citation type="submission" date="2020-10" db="EMBL/GenBank/DDBJ databases">
        <authorList>
            <person name="Cooper E.A."/>
            <person name="Brenton Z.W."/>
            <person name="Flinn B.S."/>
            <person name="Jenkins J."/>
            <person name="Shu S."/>
            <person name="Flowers D."/>
            <person name="Luo F."/>
            <person name="Wang Y."/>
            <person name="Xia P."/>
            <person name="Barry K."/>
            <person name="Daum C."/>
            <person name="Lipzen A."/>
            <person name="Yoshinaga Y."/>
            <person name="Schmutz J."/>
            <person name="Saski C."/>
            <person name="Vermerris W."/>
            <person name="Kresovich S."/>
        </authorList>
    </citation>
    <scope>NUCLEOTIDE SEQUENCE</scope>
</reference>
<name>A0A921R554_SORBI</name>
<proteinExistence type="predicted"/>
<dbReference type="EMBL" id="CM027683">
    <property type="protein sequence ID" value="KAG0534164.1"/>
    <property type="molecule type" value="Genomic_DNA"/>
</dbReference>
<comment type="caution">
    <text evidence="2">The sequence shown here is derived from an EMBL/GenBank/DDBJ whole genome shotgun (WGS) entry which is preliminary data.</text>
</comment>
<evidence type="ECO:0000313" key="3">
    <source>
        <dbReference type="Proteomes" id="UP000807115"/>
    </source>
</evidence>
<sequence>MSAWPRASPPESKLRPCRVALYRSSYAISPRQPRSPVRLSLPNCSASLTTGADSTGRLAARPGAPPPPSGSPPGRVRCIRRAGASVDGIQARFSIVCMHASIDLVVDRFIYSVFLQRRFIRALIQ</sequence>
<reference evidence="2" key="1">
    <citation type="journal article" date="2019" name="BMC Genomics">
        <title>A new reference genome for Sorghum bicolor reveals high levels of sequence similarity between sweet and grain genotypes: implications for the genetics of sugar metabolism.</title>
        <authorList>
            <person name="Cooper E.A."/>
            <person name="Brenton Z.W."/>
            <person name="Flinn B.S."/>
            <person name="Jenkins J."/>
            <person name="Shu S."/>
            <person name="Flowers D."/>
            <person name="Luo F."/>
            <person name="Wang Y."/>
            <person name="Xia P."/>
            <person name="Barry K."/>
            <person name="Daum C."/>
            <person name="Lipzen A."/>
            <person name="Yoshinaga Y."/>
            <person name="Schmutz J."/>
            <person name="Saski C."/>
            <person name="Vermerris W."/>
            <person name="Kresovich S."/>
        </authorList>
    </citation>
    <scope>NUCLEOTIDE SEQUENCE</scope>
</reference>
<gene>
    <name evidence="2" type="ORF">BDA96_04G255800</name>
</gene>
<accession>A0A921R554</accession>
<dbReference type="Proteomes" id="UP000807115">
    <property type="component" value="Chromosome 4"/>
</dbReference>
<feature type="region of interest" description="Disordered" evidence="1">
    <location>
        <begin position="31"/>
        <end position="76"/>
    </location>
</feature>
<protein>
    <submittedName>
        <fullName evidence="2">Uncharacterized protein</fullName>
    </submittedName>
</protein>
<feature type="compositionally biased region" description="Polar residues" evidence="1">
    <location>
        <begin position="42"/>
        <end position="53"/>
    </location>
</feature>
<evidence type="ECO:0000313" key="2">
    <source>
        <dbReference type="EMBL" id="KAG0534164.1"/>
    </source>
</evidence>
<dbReference type="AlphaFoldDB" id="A0A921R554"/>